<evidence type="ECO:0000313" key="3">
    <source>
        <dbReference type="Proteomes" id="UP000578449"/>
    </source>
</evidence>
<evidence type="ECO:0000313" key="2">
    <source>
        <dbReference type="EMBL" id="MBB5140077.1"/>
    </source>
</evidence>
<feature type="compositionally biased region" description="Basic and acidic residues" evidence="1">
    <location>
        <begin position="23"/>
        <end position="36"/>
    </location>
</feature>
<sequence>MGPELHYQMIINRVAELHEEAATHRQVREAEKGRKSGERRHRAAFGKLRAS</sequence>
<keyword evidence="3" id="KW-1185">Reference proteome</keyword>
<comment type="caution">
    <text evidence="2">The sequence shown here is derived from an EMBL/GenBank/DDBJ whole genome shotgun (WGS) entry which is preliminary data.</text>
</comment>
<evidence type="ECO:0000256" key="1">
    <source>
        <dbReference type="SAM" id="MobiDB-lite"/>
    </source>
</evidence>
<dbReference type="Proteomes" id="UP000578449">
    <property type="component" value="Unassembled WGS sequence"/>
</dbReference>
<protein>
    <submittedName>
        <fullName evidence="2">Uncharacterized protein</fullName>
    </submittedName>
</protein>
<dbReference type="AlphaFoldDB" id="A0A840PSH0"/>
<reference evidence="2 3" key="1">
    <citation type="submission" date="2020-08" db="EMBL/GenBank/DDBJ databases">
        <title>Genomic Encyclopedia of Type Strains, Phase IV (KMG-IV): sequencing the most valuable type-strain genomes for metagenomic binning, comparative biology and taxonomic classification.</title>
        <authorList>
            <person name="Goeker M."/>
        </authorList>
    </citation>
    <scope>NUCLEOTIDE SEQUENCE [LARGE SCALE GENOMIC DNA]</scope>
    <source>
        <strain evidence="2 3">DSM 45615</strain>
    </source>
</reference>
<proteinExistence type="predicted"/>
<name>A0A840PSH0_9ACTN</name>
<accession>A0A840PSH0</accession>
<dbReference type="RefSeq" id="WP_185056879.1">
    <property type="nucleotide sequence ID" value="NZ_BAABIX010000043.1"/>
</dbReference>
<feature type="compositionally biased region" description="Basic residues" evidence="1">
    <location>
        <begin position="37"/>
        <end position="51"/>
    </location>
</feature>
<gene>
    <name evidence="2" type="ORF">HNP84_009842</name>
</gene>
<feature type="region of interest" description="Disordered" evidence="1">
    <location>
        <begin position="23"/>
        <end position="51"/>
    </location>
</feature>
<organism evidence="2 3">
    <name type="scientific">Thermocatellispora tengchongensis</name>
    <dbReference type="NCBI Taxonomy" id="1073253"/>
    <lineage>
        <taxon>Bacteria</taxon>
        <taxon>Bacillati</taxon>
        <taxon>Actinomycetota</taxon>
        <taxon>Actinomycetes</taxon>
        <taxon>Streptosporangiales</taxon>
        <taxon>Streptosporangiaceae</taxon>
        <taxon>Thermocatellispora</taxon>
    </lineage>
</organism>
<dbReference type="EMBL" id="JACHGN010000036">
    <property type="protein sequence ID" value="MBB5140077.1"/>
    <property type="molecule type" value="Genomic_DNA"/>
</dbReference>